<proteinExistence type="inferred from homology"/>
<reference evidence="7" key="1">
    <citation type="journal article" date="2019" name="Int. J. Syst. Evol. Microbiol.">
        <title>The Global Catalogue of Microorganisms (GCM) 10K type strain sequencing project: providing services to taxonomists for standard genome sequencing and annotation.</title>
        <authorList>
            <consortium name="The Broad Institute Genomics Platform"/>
            <consortium name="The Broad Institute Genome Sequencing Center for Infectious Disease"/>
            <person name="Wu L."/>
            <person name="Ma J."/>
        </authorList>
    </citation>
    <scope>NUCLEOTIDE SEQUENCE [LARGE SCALE GENOMIC DNA]</scope>
    <source>
        <strain evidence="7">JCM 18326</strain>
    </source>
</reference>
<protein>
    <submittedName>
        <fullName evidence="6">LysR family transcriptional regulator</fullName>
    </submittedName>
</protein>
<evidence type="ECO:0000256" key="2">
    <source>
        <dbReference type="ARBA" id="ARBA00023015"/>
    </source>
</evidence>
<comment type="similarity">
    <text evidence="1">Belongs to the LysR transcriptional regulatory family.</text>
</comment>
<keyword evidence="2" id="KW-0805">Transcription regulation</keyword>
<keyword evidence="3" id="KW-0238">DNA-binding</keyword>
<feature type="domain" description="HTH lysR-type" evidence="5">
    <location>
        <begin position="1"/>
        <end position="58"/>
    </location>
</feature>
<dbReference type="Gene3D" id="1.10.10.10">
    <property type="entry name" value="Winged helix-like DNA-binding domain superfamily/Winged helix DNA-binding domain"/>
    <property type="match status" value="1"/>
</dbReference>
<dbReference type="InterPro" id="IPR036390">
    <property type="entry name" value="WH_DNA-bd_sf"/>
</dbReference>
<comment type="caution">
    <text evidence="6">The sequence shown here is derived from an EMBL/GenBank/DDBJ whole genome shotgun (WGS) entry which is preliminary data.</text>
</comment>
<dbReference type="PANTHER" id="PTHR30346">
    <property type="entry name" value="TRANSCRIPTIONAL DUAL REGULATOR HCAR-RELATED"/>
    <property type="match status" value="1"/>
</dbReference>
<dbReference type="SUPFAM" id="SSF46785">
    <property type="entry name" value="Winged helix' DNA-binding domain"/>
    <property type="match status" value="1"/>
</dbReference>
<dbReference type="Pfam" id="PF03466">
    <property type="entry name" value="LysR_substrate"/>
    <property type="match status" value="1"/>
</dbReference>
<evidence type="ECO:0000313" key="7">
    <source>
        <dbReference type="Proteomes" id="UP001500298"/>
    </source>
</evidence>
<dbReference type="EMBL" id="BAABJX010000057">
    <property type="protein sequence ID" value="GAA4847510.1"/>
    <property type="molecule type" value="Genomic_DNA"/>
</dbReference>
<dbReference type="RefSeq" id="WP_345374220.1">
    <property type="nucleotide sequence ID" value="NZ_BAABJX010000057.1"/>
</dbReference>
<dbReference type="Pfam" id="PF00126">
    <property type="entry name" value="HTH_1"/>
    <property type="match status" value="1"/>
</dbReference>
<evidence type="ECO:0000256" key="4">
    <source>
        <dbReference type="ARBA" id="ARBA00023163"/>
    </source>
</evidence>
<dbReference type="PANTHER" id="PTHR30346:SF0">
    <property type="entry name" value="HCA OPERON TRANSCRIPTIONAL ACTIVATOR HCAR"/>
    <property type="match status" value="1"/>
</dbReference>
<gene>
    <name evidence="6" type="ORF">GCM10023331_35280</name>
</gene>
<sequence>MNLQFVKYFVALSETGNFTKAAEKMHVVQSAFSTGIKKLEEQVNCQLFVRDKKQVTLTYEGKQLLPKAKQLLTLWSDMETTFTNQEEKILKIGVVNELDFSTITSELKRFQEIHTQYQIEITEGSLEELLDALKRHEIHGIFTKTCISKDPLVEVRLLREDPLFLGVPEHHPLAKEKKISLNVLDGANMIKRHNCAFFNEVDGIFQQSGVTPNFIFQANSDDVAKALIASGVGMSLIPTSPQPYPGIKYIPVNGISLNRPIYFLWNKEHVSKGLEKFLY</sequence>
<dbReference type="CDD" id="cd05466">
    <property type="entry name" value="PBP2_LTTR_substrate"/>
    <property type="match status" value="1"/>
</dbReference>
<accession>A0ABP9DI92</accession>
<dbReference type="PRINTS" id="PR00039">
    <property type="entry name" value="HTHLYSR"/>
</dbReference>
<evidence type="ECO:0000313" key="6">
    <source>
        <dbReference type="EMBL" id="GAA4847510.1"/>
    </source>
</evidence>
<evidence type="ECO:0000256" key="3">
    <source>
        <dbReference type="ARBA" id="ARBA00023125"/>
    </source>
</evidence>
<dbReference type="InterPro" id="IPR036388">
    <property type="entry name" value="WH-like_DNA-bd_sf"/>
</dbReference>
<dbReference type="InterPro" id="IPR000847">
    <property type="entry name" value="LysR_HTH_N"/>
</dbReference>
<name>A0ABP9DI92_9BACT</name>
<dbReference type="Proteomes" id="UP001500298">
    <property type="component" value="Unassembled WGS sequence"/>
</dbReference>
<evidence type="ECO:0000256" key="1">
    <source>
        <dbReference type="ARBA" id="ARBA00009437"/>
    </source>
</evidence>
<keyword evidence="7" id="KW-1185">Reference proteome</keyword>
<dbReference type="Gene3D" id="3.40.190.10">
    <property type="entry name" value="Periplasmic binding protein-like II"/>
    <property type="match status" value="2"/>
</dbReference>
<organism evidence="6 7">
    <name type="scientific">Algivirga pacifica</name>
    <dbReference type="NCBI Taxonomy" id="1162670"/>
    <lineage>
        <taxon>Bacteria</taxon>
        <taxon>Pseudomonadati</taxon>
        <taxon>Bacteroidota</taxon>
        <taxon>Cytophagia</taxon>
        <taxon>Cytophagales</taxon>
        <taxon>Flammeovirgaceae</taxon>
        <taxon>Algivirga</taxon>
    </lineage>
</organism>
<keyword evidence="4" id="KW-0804">Transcription</keyword>
<dbReference type="SUPFAM" id="SSF53850">
    <property type="entry name" value="Periplasmic binding protein-like II"/>
    <property type="match status" value="1"/>
</dbReference>
<dbReference type="PROSITE" id="PS50931">
    <property type="entry name" value="HTH_LYSR"/>
    <property type="match status" value="1"/>
</dbReference>
<evidence type="ECO:0000259" key="5">
    <source>
        <dbReference type="PROSITE" id="PS50931"/>
    </source>
</evidence>
<dbReference type="InterPro" id="IPR005119">
    <property type="entry name" value="LysR_subst-bd"/>
</dbReference>